<dbReference type="PANTHER" id="PTHR47991">
    <property type="entry name" value="OXOGLUTARATE/IRON-DEPENDENT DIOXYGENASE"/>
    <property type="match status" value="1"/>
</dbReference>
<proteinExistence type="predicted"/>
<evidence type="ECO:0000256" key="1">
    <source>
        <dbReference type="ARBA" id="ARBA00022723"/>
    </source>
</evidence>
<keyword evidence="5" id="KW-1185">Reference proteome</keyword>
<dbReference type="InterPro" id="IPR050295">
    <property type="entry name" value="Plant_2OG-oxidoreductases"/>
</dbReference>
<organism evidence="4 5">
    <name type="scientific">Actinidia rufa</name>
    <dbReference type="NCBI Taxonomy" id="165716"/>
    <lineage>
        <taxon>Eukaryota</taxon>
        <taxon>Viridiplantae</taxon>
        <taxon>Streptophyta</taxon>
        <taxon>Embryophyta</taxon>
        <taxon>Tracheophyta</taxon>
        <taxon>Spermatophyta</taxon>
        <taxon>Magnoliopsida</taxon>
        <taxon>eudicotyledons</taxon>
        <taxon>Gunneridae</taxon>
        <taxon>Pentapetalae</taxon>
        <taxon>asterids</taxon>
        <taxon>Ericales</taxon>
        <taxon>Actinidiaceae</taxon>
        <taxon>Actinidia</taxon>
    </lineage>
</organism>
<dbReference type="OrthoDB" id="288590at2759"/>
<sequence length="317" mass="35155">MASPTEVLVQTSAETNPRVPKRTTVKALVESDGLTSSLRTIPMQHTPMNTMLRILIIRIPPLIFPCSTPVILINAPSHPRHRQSLPGVGFLHAGEPWCAETLMKAVLDGCNEFFNLPMEEKMEFATKDIWKPIRFGTGVDIKVRNSSFGGTSSRCLRTLSFTFSAKPQGFSEIAQEYCKRCHEVSMELLKGISESLGFEESYIEKAMNLKSAFNSSPTSSAILSNGRYKSIMHRAVVNNQSIRISIAIPNGPSLDTMVSPAPELVDNESRPAAYIPMKYKDYMDLQLDGKPAWSVFVYPLLNVDGCFSSVLCMGEIR</sequence>
<reference evidence="4 5" key="1">
    <citation type="submission" date="2019-07" db="EMBL/GenBank/DDBJ databases">
        <title>De Novo Assembly of kiwifruit Actinidia rufa.</title>
        <authorList>
            <person name="Sugita-Konishi S."/>
            <person name="Sato K."/>
            <person name="Mori E."/>
            <person name="Abe Y."/>
            <person name="Kisaki G."/>
            <person name="Hamano K."/>
            <person name="Suezawa K."/>
            <person name="Otani M."/>
            <person name="Fukuda T."/>
            <person name="Manabe T."/>
            <person name="Gomi K."/>
            <person name="Tabuchi M."/>
            <person name="Akimitsu K."/>
            <person name="Kataoka I."/>
        </authorList>
    </citation>
    <scope>NUCLEOTIDE SEQUENCE [LARGE SCALE GENOMIC DNA]</scope>
    <source>
        <strain evidence="5">cv. Fuchu</strain>
    </source>
</reference>
<gene>
    <name evidence="4" type="ORF">Acr_06g0013690</name>
</gene>
<protein>
    <recommendedName>
        <fullName evidence="6">2-oxoglutarate (2OG) and Fe(II)-dependent oxygenase superfamily protein</fullName>
    </recommendedName>
</protein>
<dbReference type="EMBL" id="BJWL01000006">
    <property type="protein sequence ID" value="GFY89429.1"/>
    <property type="molecule type" value="Genomic_DNA"/>
</dbReference>
<evidence type="ECO:0000256" key="2">
    <source>
        <dbReference type="ARBA" id="ARBA00023004"/>
    </source>
</evidence>
<evidence type="ECO:0008006" key="6">
    <source>
        <dbReference type="Google" id="ProtNLM"/>
    </source>
</evidence>
<keyword evidence="2" id="KW-0408">Iron</keyword>
<dbReference type="GO" id="GO:0046872">
    <property type="term" value="F:metal ion binding"/>
    <property type="evidence" value="ECO:0007669"/>
    <property type="project" value="UniProtKB-KW"/>
</dbReference>
<comment type="caution">
    <text evidence="4">The sequence shown here is derived from an EMBL/GenBank/DDBJ whole genome shotgun (WGS) entry which is preliminary data.</text>
</comment>
<accession>A0A7J0ETX6</accession>
<evidence type="ECO:0000256" key="3">
    <source>
        <dbReference type="SAM" id="MobiDB-lite"/>
    </source>
</evidence>
<dbReference type="SUPFAM" id="SSF51197">
    <property type="entry name" value="Clavaminate synthase-like"/>
    <property type="match status" value="1"/>
</dbReference>
<evidence type="ECO:0000313" key="4">
    <source>
        <dbReference type="EMBL" id="GFY89429.1"/>
    </source>
</evidence>
<dbReference type="AlphaFoldDB" id="A0A7J0ETX6"/>
<feature type="region of interest" description="Disordered" evidence="3">
    <location>
        <begin position="1"/>
        <end position="20"/>
    </location>
</feature>
<evidence type="ECO:0000313" key="5">
    <source>
        <dbReference type="Proteomes" id="UP000585474"/>
    </source>
</evidence>
<dbReference type="Proteomes" id="UP000585474">
    <property type="component" value="Unassembled WGS sequence"/>
</dbReference>
<dbReference type="Gene3D" id="2.60.120.330">
    <property type="entry name" value="B-lactam Antibiotic, Isopenicillin N Synthase, Chain"/>
    <property type="match status" value="2"/>
</dbReference>
<name>A0A7J0ETX6_9ERIC</name>
<dbReference type="InterPro" id="IPR027443">
    <property type="entry name" value="IPNS-like_sf"/>
</dbReference>
<keyword evidence="1" id="KW-0479">Metal-binding</keyword>